<feature type="domain" description="BHLH" evidence="7">
    <location>
        <begin position="56"/>
        <end position="119"/>
    </location>
</feature>
<evidence type="ECO:0000256" key="4">
    <source>
        <dbReference type="ARBA" id="ARBA00023163"/>
    </source>
</evidence>
<dbReference type="FunFam" id="4.10.280.10:FF:000087">
    <property type="entry name" value="Transcription factor hes-1"/>
    <property type="match status" value="1"/>
</dbReference>
<keyword evidence="5" id="KW-0539">Nucleus</keyword>
<dbReference type="SMART" id="SM00511">
    <property type="entry name" value="ORANGE"/>
    <property type="match status" value="1"/>
</dbReference>
<dbReference type="GO" id="GO:0003677">
    <property type="term" value="F:DNA binding"/>
    <property type="evidence" value="ECO:0007669"/>
    <property type="project" value="UniProtKB-KW"/>
</dbReference>
<proteinExistence type="predicted"/>
<evidence type="ECO:0000256" key="3">
    <source>
        <dbReference type="ARBA" id="ARBA00023125"/>
    </source>
</evidence>
<dbReference type="SUPFAM" id="SSF47459">
    <property type="entry name" value="HLH, helix-loop-helix DNA-binding domain"/>
    <property type="match status" value="1"/>
</dbReference>
<keyword evidence="3" id="KW-0238">DNA-binding</keyword>
<dbReference type="GO" id="GO:0046983">
    <property type="term" value="F:protein dimerization activity"/>
    <property type="evidence" value="ECO:0007669"/>
    <property type="project" value="InterPro"/>
</dbReference>
<feature type="domain" description="Orange" evidence="8">
    <location>
        <begin position="130"/>
        <end position="172"/>
    </location>
</feature>
<dbReference type="AlphaFoldDB" id="A0A9Q0NBA2"/>
<feature type="compositionally biased region" description="Basic and acidic residues" evidence="6">
    <location>
        <begin position="1"/>
        <end position="11"/>
    </location>
</feature>
<gene>
    <name evidence="9" type="primary">h_1</name>
    <name evidence="9" type="ORF">Bhyg_01687</name>
</gene>
<dbReference type="Pfam" id="PF00010">
    <property type="entry name" value="HLH"/>
    <property type="match status" value="1"/>
</dbReference>
<organism evidence="9 10">
    <name type="scientific">Pseudolycoriella hygida</name>
    <dbReference type="NCBI Taxonomy" id="35572"/>
    <lineage>
        <taxon>Eukaryota</taxon>
        <taxon>Metazoa</taxon>
        <taxon>Ecdysozoa</taxon>
        <taxon>Arthropoda</taxon>
        <taxon>Hexapoda</taxon>
        <taxon>Insecta</taxon>
        <taxon>Pterygota</taxon>
        <taxon>Neoptera</taxon>
        <taxon>Endopterygota</taxon>
        <taxon>Diptera</taxon>
        <taxon>Nematocera</taxon>
        <taxon>Sciaroidea</taxon>
        <taxon>Sciaridae</taxon>
        <taxon>Pseudolycoriella</taxon>
    </lineage>
</organism>
<dbReference type="PROSITE" id="PS50888">
    <property type="entry name" value="BHLH"/>
    <property type="match status" value="1"/>
</dbReference>
<sequence>MTAKREKDFSKSNKVSNSTDQISTKPISSSTSAAQCTAVIPASITPLLPTASVDTLKRTNKPLMEKRRRARINQSLAILKALILESTKNANKSTDGQPKHTKLEKADILELTVRHFQKHRHLDNPATDKYRAGYSDCAREVARYLATPEPPPLPSVPSISDPGCKARLLRHLDQCILEIDTEICPKSSTLPSTDVKADSFFPVKKTTDDNSMDYSSQDSNPIDFSKSNKDLVHSKVTIAHHIAEEDLDRRLIPINQDENNNGEANHRTDVMPTVIPIATQFPSSAYPPKSANANSSTFSSNKPFRAKYENSQAICKINDAYLSAIERNISKNSELNASQENVAIDAPEFHEMKLSDDQAVLRVPPHYAQLAAALGLNSQNIMETVVATPTDFENLIEMQRKLSSDDVKLDVSNVCTDVTNQKQTPWDCYQKLCSSPKSQVDALHDHLTENKINRQNYIDSNSSNNSCSNQMMEVDESVQSINEKFVGHKQKLFEHFGKKAFLSYSYESNLKENQNILNQNCDLNNANQADENMWRPW</sequence>
<dbReference type="OrthoDB" id="7781778at2759"/>
<dbReference type="Pfam" id="PF07527">
    <property type="entry name" value="Hairy_orange"/>
    <property type="match status" value="1"/>
</dbReference>
<protein>
    <submittedName>
        <fullName evidence="9">Protein hairy</fullName>
    </submittedName>
</protein>
<evidence type="ECO:0000256" key="1">
    <source>
        <dbReference type="ARBA" id="ARBA00004123"/>
    </source>
</evidence>
<feature type="region of interest" description="Disordered" evidence="6">
    <location>
        <begin position="1"/>
        <end position="30"/>
    </location>
</feature>
<reference evidence="9" key="1">
    <citation type="submission" date="2022-07" db="EMBL/GenBank/DDBJ databases">
        <authorList>
            <person name="Trinca V."/>
            <person name="Uliana J.V.C."/>
            <person name="Torres T.T."/>
            <person name="Ward R.J."/>
            <person name="Monesi N."/>
        </authorList>
    </citation>
    <scope>NUCLEOTIDE SEQUENCE</scope>
    <source>
        <strain evidence="9">HSMRA1968</strain>
        <tissue evidence="9">Whole embryos</tissue>
    </source>
</reference>
<name>A0A9Q0NBA2_9DIPT</name>
<dbReference type="GO" id="GO:0006355">
    <property type="term" value="P:regulation of DNA-templated transcription"/>
    <property type="evidence" value="ECO:0007669"/>
    <property type="project" value="InterPro"/>
</dbReference>
<evidence type="ECO:0000256" key="2">
    <source>
        <dbReference type="ARBA" id="ARBA00023015"/>
    </source>
</evidence>
<evidence type="ECO:0000256" key="6">
    <source>
        <dbReference type="SAM" id="MobiDB-lite"/>
    </source>
</evidence>
<dbReference type="InterPro" id="IPR011598">
    <property type="entry name" value="bHLH_dom"/>
</dbReference>
<dbReference type="PROSITE" id="PS51054">
    <property type="entry name" value="ORANGE"/>
    <property type="match status" value="1"/>
</dbReference>
<dbReference type="Gene3D" id="4.10.280.10">
    <property type="entry name" value="Helix-loop-helix DNA-binding domain"/>
    <property type="match status" value="1"/>
</dbReference>
<dbReference type="Proteomes" id="UP001151699">
    <property type="component" value="Chromosome A"/>
</dbReference>
<feature type="compositionally biased region" description="Polar residues" evidence="6">
    <location>
        <begin position="12"/>
        <end position="30"/>
    </location>
</feature>
<dbReference type="EMBL" id="WJQU01000001">
    <property type="protein sequence ID" value="KAJ6646476.1"/>
    <property type="molecule type" value="Genomic_DNA"/>
</dbReference>
<keyword evidence="4" id="KW-0804">Transcription</keyword>
<keyword evidence="2" id="KW-0805">Transcription regulation</keyword>
<evidence type="ECO:0000259" key="7">
    <source>
        <dbReference type="PROSITE" id="PS50888"/>
    </source>
</evidence>
<dbReference type="InterPro" id="IPR003650">
    <property type="entry name" value="Orange_dom"/>
</dbReference>
<evidence type="ECO:0000313" key="10">
    <source>
        <dbReference type="Proteomes" id="UP001151699"/>
    </source>
</evidence>
<evidence type="ECO:0000259" key="8">
    <source>
        <dbReference type="PROSITE" id="PS51054"/>
    </source>
</evidence>
<keyword evidence="10" id="KW-1185">Reference proteome</keyword>
<evidence type="ECO:0000256" key="5">
    <source>
        <dbReference type="ARBA" id="ARBA00023242"/>
    </source>
</evidence>
<evidence type="ECO:0000313" key="9">
    <source>
        <dbReference type="EMBL" id="KAJ6646476.1"/>
    </source>
</evidence>
<dbReference type="SUPFAM" id="SSF158457">
    <property type="entry name" value="Orange domain-like"/>
    <property type="match status" value="1"/>
</dbReference>
<dbReference type="CDD" id="cd11410">
    <property type="entry name" value="bHLH_O_HES"/>
    <property type="match status" value="1"/>
</dbReference>
<dbReference type="Gene3D" id="6.10.250.980">
    <property type="match status" value="1"/>
</dbReference>
<accession>A0A9Q0NBA2</accession>
<dbReference type="GO" id="GO:0005634">
    <property type="term" value="C:nucleus"/>
    <property type="evidence" value="ECO:0007669"/>
    <property type="project" value="UniProtKB-SubCell"/>
</dbReference>
<comment type="subcellular location">
    <subcellularLocation>
        <location evidence="1">Nucleus</location>
    </subcellularLocation>
</comment>
<comment type="caution">
    <text evidence="9">The sequence shown here is derived from an EMBL/GenBank/DDBJ whole genome shotgun (WGS) entry which is preliminary data.</text>
</comment>
<dbReference type="InterPro" id="IPR036638">
    <property type="entry name" value="HLH_DNA-bd_sf"/>
</dbReference>
<dbReference type="SMART" id="SM00353">
    <property type="entry name" value="HLH"/>
    <property type="match status" value="1"/>
</dbReference>
<dbReference type="InterPro" id="IPR050370">
    <property type="entry name" value="HES_HEY"/>
</dbReference>
<dbReference type="PANTHER" id="PTHR10985">
    <property type="entry name" value="BASIC HELIX-LOOP-HELIX TRANSCRIPTION FACTOR, HES-RELATED"/>
    <property type="match status" value="1"/>
</dbReference>